<dbReference type="Proteomes" id="UP000610966">
    <property type="component" value="Unassembled WGS sequence"/>
</dbReference>
<evidence type="ECO:0000313" key="2">
    <source>
        <dbReference type="Proteomes" id="UP000610966"/>
    </source>
</evidence>
<comment type="caution">
    <text evidence="1">The sequence shown here is derived from an EMBL/GenBank/DDBJ whole genome shotgun (WGS) entry which is preliminary data.</text>
</comment>
<dbReference type="AlphaFoldDB" id="A0A8J3W1I9"/>
<organism evidence="1 2">
    <name type="scientific">Sphaerimonospora thailandensis</name>
    <dbReference type="NCBI Taxonomy" id="795644"/>
    <lineage>
        <taxon>Bacteria</taxon>
        <taxon>Bacillati</taxon>
        <taxon>Actinomycetota</taxon>
        <taxon>Actinomycetes</taxon>
        <taxon>Streptosporangiales</taxon>
        <taxon>Streptosporangiaceae</taxon>
        <taxon>Sphaerimonospora</taxon>
    </lineage>
</organism>
<accession>A0A8J3W1I9</accession>
<dbReference type="InterPro" id="IPR024747">
    <property type="entry name" value="Pyridox_Oxase-rel"/>
</dbReference>
<dbReference type="Pfam" id="PF12900">
    <property type="entry name" value="Pyridox_ox_2"/>
    <property type="match status" value="1"/>
</dbReference>
<reference evidence="1" key="1">
    <citation type="submission" date="2021-01" db="EMBL/GenBank/DDBJ databases">
        <title>Whole genome shotgun sequence of Sphaerimonospora thailandensis NBRC 107569.</title>
        <authorList>
            <person name="Komaki H."/>
            <person name="Tamura T."/>
        </authorList>
    </citation>
    <scope>NUCLEOTIDE SEQUENCE</scope>
    <source>
        <strain evidence="1">NBRC 107569</strain>
    </source>
</reference>
<keyword evidence="2" id="KW-1185">Reference proteome</keyword>
<dbReference type="SUPFAM" id="SSF50475">
    <property type="entry name" value="FMN-binding split barrel"/>
    <property type="match status" value="1"/>
</dbReference>
<protein>
    <recommendedName>
        <fullName evidence="3">Pyridoxamine 5'-phosphate oxidase-like protein</fullName>
    </recommendedName>
</protein>
<evidence type="ECO:0008006" key="3">
    <source>
        <dbReference type="Google" id="ProtNLM"/>
    </source>
</evidence>
<proteinExistence type="predicted"/>
<evidence type="ECO:0000313" key="1">
    <source>
        <dbReference type="EMBL" id="GIH71821.1"/>
    </source>
</evidence>
<dbReference type="InterPro" id="IPR012349">
    <property type="entry name" value="Split_barrel_FMN-bd"/>
</dbReference>
<gene>
    <name evidence="1" type="ORF">Mth01_40740</name>
</gene>
<name>A0A8J3W1I9_9ACTN</name>
<dbReference type="EMBL" id="BOOG01000040">
    <property type="protein sequence ID" value="GIH71821.1"/>
    <property type="molecule type" value="Genomic_DNA"/>
</dbReference>
<dbReference type="Gene3D" id="2.30.110.10">
    <property type="entry name" value="Electron Transport, Fmn-binding Protein, Chain A"/>
    <property type="match status" value="1"/>
</dbReference>
<sequence length="252" mass="27220">MLGPQRLGQQRVVQEVDLPDRQVVGGTPVNVDELKCVHVISVSRRGFDDPGTYVPTQPAEGKAGFTAAERHRVSQTGLISGDDGTFAPNDRGLEARILEGMKLDSAGLEILSRDECLELLDSTPIGRIVFTDRALPAVQPVNFCLFEENVVIRTMAGSKLAAAARNAIVAFEIDDFDIDFRWGWSVTAVGHARAVSDPEEIARLSRLPLSPWAPGNRDHFILMAPEQISGRRIRPPASAGAAAASATTVSRE</sequence>